<feature type="compositionally biased region" description="Basic and acidic residues" evidence="4">
    <location>
        <begin position="1068"/>
        <end position="1090"/>
    </location>
</feature>
<feature type="region of interest" description="Disordered" evidence="4">
    <location>
        <begin position="921"/>
        <end position="973"/>
    </location>
</feature>
<feature type="compositionally biased region" description="Basic and acidic residues" evidence="4">
    <location>
        <begin position="945"/>
        <end position="962"/>
    </location>
</feature>
<keyword evidence="3" id="KW-0862">Zinc</keyword>
<evidence type="ECO:0000259" key="5">
    <source>
        <dbReference type="PROSITE" id="PS51050"/>
    </source>
</evidence>
<feature type="compositionally biased region" description="Acidic residues" evidence="4">
    <location>
        <begin position="22"/>
        <end position="40"/>
    </location>
</feature>
<gene>
    <name evidence="6" type="ORF">M6B38_114275</name>
</gene>
<evidence type="ECO:0000313" key="6">
    <source>
        <dbReference type="EMBL" id="KAJ6853784.1"/>
    </source>
</evidence>
<feature type="compositionally biased region" description="Basic residues" evidence="4">
    <location>
        <begin position="527"/>
        <end position="537"/>
    </location>
</feature>
<feature type="domain" description="CW-type" evidence="5">
    <location>
        <begin position="668"/>
        <end position="721"/>
    </location>
</feature>
<reference evidence="6" key="2">
    <citation type="submission" date="2023-04" db="EMBL/GenBank/DDBJ databases">
        <authorList>
            <person name="Bruccoleri R.E."/>
            <person name="Oakeley E.J."/>
            <person name="Faust A.-M."/>
            <person name="Dessus-Babus S."/>
            <person name="Altorfer M."/>
            <person name="Burckhardt D."/>
            <person name="Oertli M."/>
            <person name="Naumann U."/>
            <person name="Petersen F."/>
            <person name="Wong J."/>
        </authorList>
    </citation>
    <scope>NUCLEOTIDE SEQUENCE</scope>
    <source>
        <strain evidence="6">GSM-AAB239-AS_SAM_17_03QT</strain>
        <tissue evidence="6">Leaf</tissue>
    </source>
</reference>
<feature type="compositionally biased region" description="Basic and acidic residues" evidence="4">
    <location>
        <begin position="304"/>
        <end position="325"/>
    </location>
</feature>
<dbReference type="InterPro" id="IPR011124">
    <property type="entry name" value="Znf_CW"/>
</dbReference>
<feature type="region of interest" description="Disordered" evidence="4">
    <location>
        <begin position="777"/>
        <end position="875"/>
    </location>
</feature>
<evidence type="ECO:0000256" key="3">
    <source>
        <dbReference type="ARBA" id="ARBA00022833"/>
    </source>
</evidence>
<feature type="compositionally biased region" description="Basic and acidic residues" evidence="4">
    <location>
        <begin position="1008"/>
        <end position="1017"/>
    </location>
</feature>
<feature type="compositionally biased region" description="Polar residues" evidence="4">
    <location>
        <begin position="780"/>
        <end position="794"/>
    </location>
</feature>
<dbReference type="Gene3D" id="3.30.40.100">
    <property type="match status" value="1"/>
</dbReference>
<feature type="compositionally biased region" description="Basic and acidic residues" evidence="4">
    <location>
        <begin position="462"/>
        <end position="479"/>
    </location>
</feature>
<dbReference type="PANTHER" id="PTHR46524">
    <property type="entry name" value="CW-TYPE ZINC FINGER"/>
    <property type="match status" value="1"/>
</dbReference>
<reference evidence="6" key="1">
    <citation type="journal article" date="2023" name="GigaByte">
        <title>Genome assembly of the bearded iris, Iris pallida Lam.</title>
        <authorList>
            <person name="Bruccoleri R.E."/>
            <person name="Oakeley E.J."/>
            <person name="Faust A.M.E."/>
            <person name="Altorfer M."/>
            <person name="Dessus-Babus S."/>
            <person name="Burckhardt D."/>
            <person name="Oertli M."/>
            <person name="Naumann U."/>
            <person name="Petersen F."/>
            <person name="Wong J."/>
        </authorList>
    </citation>
    <scope>NUCLEOTIDE SEQUENCE</scope>
    <source>
        <strain evidence="6">GSM-AAB239-AS_SAM_17_03QT</strain>
    </source>
</reference>
<feature type="compositionally biased region" description="Low complexity" evidence="4">
    <location>
        <begin position="1103"/>
        <end position="1113"/>
    </location>
</feature>
<comment type="caution">
    <text evidence="6">The sequence shown here is derived from an EMBL/GenBank/DDBJ whole genome shotgun (WGS) entry which is preliminary data.</text>
</comment>
<evidence type="ECO:0000256" key="2">
    <source>
        <dbReference type="ARBA" id="ARBA00022771"/>
    </source>
</evidence>
<feature type="region of interest" description="Disordered" evidence="4">
    <location>
        <begin position="1008"/>
        <end position="1138"/>
    </location>
</feature>
<feature type="region of interest" description="Disordered" evidence="4">
    <location>
        <begin position="94"/>
        <end position="113"/>
    </location>
</feature>
<feature type="region of interest" description="Disordered" evidence="4">
    <location>
        <begin position="429"/>
        <end position="608"/>
    </location>
</feature>
<dbReference type="EMBL" id="JANAVB010000398">
    <property type="protein sequence ID" value="KAJ6853784.1"/>
    <property type="molecule type" value="Genomic_DNA"/>
</dbReference>
<keyword evidence="7" id="KW-1185">Reference proteome</keyword>
<sequence>MLSVRTREGLGFGGGERRGAMEMEENELEEGEACSGQEDDSCIDPDISLSYIDEKLQDVLGHFQKDFEGGVSAENLGAKFGGYGSFLPTYQRSSPILTQPRSSPRPANHIVSRSPCNSAVEGVRQNPPIATNVSTSRSNTASTAQVNNSGTTPTTQLNNSSRKENFSSSLSAGRCVPQHDLSNEPVNSSDKKSLKLRLKVGLPKNNAAIYYGLGLDDSPPSSLEDSPDGSRGIFPEFRDAVGESPFSILQVMTCFSVPGDYLLSPLHEHLFHLSEKAFSLRMSGKHRKGVPEISIEASSTLPTRDSKGYTDKKVKSNEKNGRFTEEESLNCKSEASKMLEKDIDIETPAGQKLISNALNIPILSSFRDSDAKVEKQVVATPIKVTSKMLNIAKYPNKTSIKDRISLTDIPNDDHLASTESLKICGIGNSENESTHSKGKLNSKMHLVDKAPERRPVSNYKDTSSDLLRESKSKPKRSGDTSKFSFDGCKDTNNIAGHTGPIKQASSQKANSHEKDEVKTSQGLAQVHKGKDKQKGKHNYCVQTDEPTKENLRAPSSVVSKEKKKSSHALGGDHSEKKSKRPKSRKEMSRSHSREPQGEVVRIIDDERVGNRTKLPEPFMFTEESKEKPGIKKDDNNGISEQLANAPILAPSIGAGPTSDAAPSLHAPVLIKENWVQCDKCLTWRLLPYGADPDNLPKEWECNMQIWLPGLNRCSISQEETQKAFNELYLVPAPGTGANLSGHHDVAASSITSADALHIDQRREHTVGTFPTVGKKKYRLTDTSNLPNHSSSKKNLQPPFKSKRSSDVNEYPLESSSLTKAAGVMSKSTELTTESHNHRKNNKIPGCYSDGGDFVAKNGKHSKSKSKREVDQGGVGTSKKFKKEAAHILVDDCFSDLDMACKAAPIMDNGLSSTANGNFMQNCSDQSSSKDSKCETKGNLSASMRRSKDSVHVHPSREFKEHNAPAAEKSGTPDFAAKKRKLKEWQEGKGHQDNVMSSHHISDNRLTAKEAFSESELRKQKKAKVAMPEGKESSRSGTNGKMDKKDHLTKILISGSRGSPPDRVDEEERVTARKEPLGHYHENAPSRRALDGTDSSKLYAQLPAAATSSSSKVSGSRKSKANVQKVKGSPVESVSSSPLRIPNTEKVSIKSYSVMKDDVADVGLSLAGSPKRSDGEVDGGSDQSGTQRKETGSSGRQRSFEGHRASDSCDVGSLRENSTYQDKEATHLSGGKGREVLYLKRGKQIDISSTEFGETNMVCDTGNVLAQSNNYHSEGLERNDLHNEVNENHVKPLLCVPGREIKVLILMLTESSLKLMILVAARRICILSRVSATVNLRMTLTAMIILIIRKM</sequence>
<proteinExistence type="predicted"/>
<feature type="compositionally biased region" description="Basic and acidic residues" evidence="4">
    <location>
        <begin position="445"/>
        <end position="455"/>
    </location>
</feature>
<protein>
    <recommendedName>
        <fullName evidence="5">CW-type domain-containing protein</fullName>
    </recommendedName>
</protein>
<organism evidence="6 7">
    <name type="scientific">Iris pallida</name>
    <name type="common">Sweet iris</name>
    <dbReference type="NCBI Taxonomy" id="29817"/>
    <lineage>
        <taxon>Eukaryota</taxon>
        <taxon>Viridiplantae</taxon>
        <taxon>Streptophyta</taxon>
        <taxon>Embryophyta</taxon>
        <taxon>Tracheophyta</taxon>
        <taxon>Spermatophyta</taxon>
        <taxon>Magnoliopsida</taxon>
        <taxon>Liliopsida</taxon>
        <taxon>Asparagales</taxon>
        <taxon>Iridaceae</taxon>
        <taxon>Iridoideae</taxon>
        <taxon>Irideae</taxon>
        <taxon>Iris</taxon>
    </lineage>
</organism>
<feature type="region of interest" description="Disordered" evidence="4">
    <location>
        <begin position="1164"/>
        <end position="1226"/>
    </location>
</feature>
<dbReference type="InterPro" id="IPR055300">
    <property type="entry name" value="CWZF3/5/7"/>
</dbReference>
<dbReference type="Pfam" id="PF07496">
    <property type="entry name" value="zf-CW"/>
    <property type="match status" value="1"/>
</dbReference>
<feature type="compositionally biased region" description="Basic and acidic residues" evidence="4">
    <location>
        <begin position="584"/>
        <end position="608"/>
    </location>
</feature>
<dbReference type="Proteomes" id="UP001140949">
    <property type="component" value="Unassembled WGS sequence"/>
</dbReference>
<name>A0AAX6ILX5_IRIPA</name>
<accession>A0AAX6ILX5</accession>
<keyword evidence="1" id="KW-0479">Metal-binding</keyword>
<evidence type="ECO:0000256" key="1">
    <source>
        <dbReference type="ARBA" id="ARBA00022723"/>
    </source>
</evidence>
<dbReference type="GO" id="GO:0008270">
    <property type="term" value="F:zinc ion binding"/>
    <property type="evidence" value="ECO:0007669"/>
    <property type="project" value="UniProtKB-KW"/>
</dbReference>
<feature type="compositionally biased region" description="Polar residues" evidence="4">
    <location>
        <begin position="128"/>
        <end position="171"/>
    </location>
</feature>
<dbReference type="PROSITE" id="PS51050">
    <property type="entry name" value="ZF_CW"/>
    <property type="match status" value="1"/>
</dbReference>
<feature type="region of interest" description="Disordered" evidence="4">
    <location>
        <begin position="1"/>
        <end position="40"/>
    </location>
</feature>
<evidence type="ECO:0000256" key="4">
    <source>
        <dbReference type="SAM" id="MobiDB-lite"/>
    </source>
</evidence>
<feature type="compositionally biased region" description="Polar residues" evidence="4">
    <location>
        <begin position="1180"/>
        <end position="1196"/>
    </location>
</feature>
<keyword evidence="2" id="KW-0863">Zinc-finger</keyword>
<feature type="compositionally biased region" description="Basic and acidic residues" evidence="4">
    <location>
        <begin position="1197"/>
        <end position="1206"/>
    </location>
</feature>
<dbReference type="PANTHER" id="PTHR46524:SF7">
    <property type="entry name" value="CW-TYPE ZINC FINGER"/>
    <property type="match status" value="1"/>
</dbReference>
<feature type="region of interest" description="Disordered" evidence="4">
    <location>
        <begin position="293"/>
        <end position="326"/>
    </location>
</feature>
<evidence type="ECO:0000313" key="7">
    <source>
        <dbReference type="Proteomes" id="UP001140949"/>
    </source>
</evidence>
<feature type="region of interest" description="Disordered" evidence="4">
    <location>
        <begin position="118"/>
        <end position="193"/>
    </location>
</feature>